<sequence>MCASIVVTSGAIDYSDRIDVHVMSLDNLSVDSAPFQAAASVSCLPPYSFNPSSKKSTDE</sequence>
<dbReference type="KEGG" id="ssl:SS1G_07006"/>
<dbReference type="EMBL" id="CP017819">
    <property type="protein sequence ID" value="APA10483.1"/>
    <property type="molecule type" value="Genomic_DNA"/>
</dbReference>
<organism evidence="1 2">
    <name type="scientific">Sclerotinia sclerotiorum (strain ATCC 18683 / 1980 / Ss-1)</name>
    <name type="common">White mold</name>
    <name type="synonym">Whetzelinia sclerotiorum</name>
    <dbReference type="NCBI Taxonomy" id="665079"/>
    <lineage>
        <taxon>Eukaryota</taxon>
        <taxon>Fungi</taxon>
        <taxon>Dikarya</taxon>
        <taxon>Ascomycota</taxon>
        <taxon>Pezizomycotina</taxon>
        <taxon>Leotiomycetes</taxon>
        <taxon>Helotiales</taxon>
        <taxon>Sclerotiniaceae</taxon>
        <taxon>Sclerotinia</taxon>
    </lineage>
</organism>
<evidence type="ECO:0000313" key="2">
    <source>
        <dbReference type="Proteomes" id="UP000177798"/>
    </source>
</evidence>
<reference evidence="2" key="1">
    <citation type="journal article" date="2017" name="Genome Biol. Evol.">
        <title>The complete genome sequence of the phytopathogenic fungus Sclerotinia sclerotiorum reveals insights into the genome architecture of broad host range pathogens.</title>
        <authorList>
            <person name="Derbyshire M."/>
            <person name="Denton-Giles M."/>
            <person name="Hegedus D."/>
            <person name="Seifbarghy S."/>
            <person name="Rollins J."/>
            <person name="van Kan J."/>
            <person name="Seidl M.F."/>
            <person name="Faino L."/>
            <person name="Mbengue M."/>
            <person name="Navaud O."/>
            <person name="Raffaele S."/>
            <person name="Hammond-Kosack K."/>
            <person name="Heard S."/>
            <person name="Oliver R."/>
        </authorList>
    </citation>
    <scope>NUCLEOTIDE SEQUENCE [LARGE SCALE GENOMIC DNA]</scope>
    <source>
        <strain evidence="2">ATCC 18683 / 1980 / Ss-1</strain>
    </source>
</reference>
<dbReference type="Proteomes" id="UP000177798">
    <property type="component" value="Chromosome 6"/>
</dbReference>
<dbReference type="RefSeq" id="XP_001591560.1">
    <property type="nucleotide sequence ID" value="XM_001591510.1"/>
</dbReference>
<evidence type="ECO:0000313" key="1">
    <source>
        <dbReference type="EMBL" id="APA10483.1"/>
    </source>
</evidence>
<protein>
    <submittedName>
        <fullName evidence="1">Uncharacterized protein</fullName>
    </submittedName>
</protein>
<dbReference type="VEuPathDB" id="FungiDB:sscle_06g052530"/>
<proteinExistence type="predicted"/>
<accession>A0A1D9Q7C2</accession>
<gene>
    <name evidence="1" type="ORF">sscle_06g052530</name>
</gene>
<name>A0A1D9Q7C2_SCLS1</name>
<dbReference type="AlphaFoldDB" id="A0A1D9Q7C2"/>